<dbReference type="PANTHER" id="PTHR16138">
    <property type="entry name" value="MYCOPHENOLIC ACID ACYL-GLUCURONIDE ESTERASE, MITOCHONDRIAL"/>
    <property type="match status" value="1"/>
</dbReference>
<dbReference type="EMBL" id="SMSJ01000010">
    <property type="protein sequence ID" value="TDH62676.1"/>
    <property type="molecule type" value="Genomic_DNA"/>
</dbReference>
<dbReference type="OrthoDB" id="9813296at2"/>
<dbReference type="Gene3D" id="3.40.50.1820">
    <property type="entry name" value="alpha/beta hydrolase"/>
    <property type="match status" value="1"/>
</dbReference>
<evidence type="ECO:0000313" key="3">
    <source>
        <dbReference type="EMBL" id="TDH62676.1"/>
    </source>
</evidence>
<dbReference type="RefSeq" id="WP_133288672.1">
    <property type="nucleotide sequence ID" value="NZ_SMSJ01000010.1"/>
</dbReference>
<dbReference type="AlphaFoldDB" id="A0A4R5QHV7"/>
<accession>A0A4R5QHV7</accession>
<feature type="domain" description="Serine aminopeptidase S33" evidence="2">
    <location>
        <begin position="28"/>
        <end position="132"/>
    </location>
</feature>
<dbReference type="GO" id="GO:0016787">
    <property type="term" value="F:hydrolase activity"/>
    <property type="evidence" value="ECO:0007669"/>
    <property type="project" value="UniProtKB-KW"/>
</dbReference>
<sequence length="251" mass="26730">MTEEAGRLDRGDGVELAWRRRAGRGPGVVFLGGFNSDMTGSKAEDLSAFCAARGQAFLRFDYSGHGASGGRFVDGTIGRWAADVEAVLDALTEGPQILVGSSMGGWISLLLALRRPGRLAGLIGIAAAPDFTVRIEAALPPEPRAAIERDGVWHRPSAYGDPYPITRALLEDGRHHLLLQAPVPLDAPVRLLQGQQDPDVPWDTALRIAAALTGPDVQVVLVKDGDHRLSRPQDLALLRRTLAALLGEDGG</sequence>
<comment type="caution">
    <text evidence="3">The sequence shown here is derived from an EMBL/GenBank/DDBJ whole genome shotgun (WGS) entry which is preliminary data.</text>
</comment>
<evidence type="ECO:0000256" key="1">
    <source>
        <dbReference type="ARBA" id="ARBA00022801"/>
    </source>
</evidence>
<keyword evidence="4" id="KW-1185">Reference proteome</keyword>
<keyword evidence="1 3" id="KW-0378">Hydrolase</keyword>
<dbReference type="InterPro" id="IPR052382">
    <property type="entry name" value="ABHD10_acyl-thioesterase"/>
</dbReference>
<name>A0A4R5QHV7_9PROT</name>
<evidence type="ECO:0000313" key="4">
    <source>
        <dbReference type="Proteomes" id="UP000295096"/>
    </source>
</evidence>
<protein>
    <submittedName>
        <fullName evidence="3">Alpha/beta hydrolase</fullName>
    </submittedName>
</protein>
<reference evidence="3 4" key="1">
    <citation type="journal article" date="2016" name="J. Microbiol.">
        <title>Dankookia rubra gen. nov., sp. nov., an alphaproteobacterium isolated from sediment of a shallow stream.</title>
        <authorList>
            <person name="Kim W.H."/>
            <person name="Kim D.H."/>
            <person name="Kang K."/>
            <person name="Ahn T.Y."/>
        </authorList>
    </citation>
    <scope>NUCLEOTIDE SEQUENCE [LARGE SCALE GENOMIC DNA]</scope>
    <source>
        <strain evidence="3 4">JCM30602</strain>
    </source>
</reference>
<gene>
    <name evidence="3" type="ORF">E2C06_10805</name>
</gene>
<proteinExistence type="predicted"/>
<dbReference type="PANTHER" id="PTHR16138:SF7">
    <property type="entry name" value="PALMITOYL-PROTEIN THIOESTERASE ABHD10, MITOCHONDRIAL"/>
    <property type="match status" value="1"/>
</dbReference>
<dbReference type="InterPro" id="IPR029058">
    <property type="entry name" value="AB_hydrolase_fold"/>
</dbReference>
<organism evidence="3 4">
    <name type="scientific">Dankookia rubra</name>
    <dbReference type="NCBI Taxonomy" id="1442381"/>
    <lineage>
        <taxon>Bacteria</taxon>
        <taxon>Pseudomonadati</taxon>
        <taxon>Pseudomonadota</taxon>
        <taxon>Alphaproteobacteria</taxon>
        <taxon>Acetobacterales</taxon>
        <taxon>Roseomonadaceae</taxon>
        <taxon>Dankookia</taxon>
    </lineage>
</organism>
<dbReference type="Pfam" id="PF12146">
    <property type="entry name" value="Hydrolase_4"/>
    <property type="match status" value="1"/>
</dbReference>
<dbReference type="SUPFAM" id="SSF53474">
    <property type="entry name" value="alpha/beta-Hydrolases"/>
    <property type="match status" value="1"/>
</dbReference>
<dbReference type="InterPro" id="IPR022742">
    <property type="entry name" value="Hydrolase_4"/>
</dbReference>
<evidence type="ECO:0000259" key="2">
    <source>
        <dbReference type="Pfam" id="PF12146"/>
    </source>
</evidence>
<dbReference type="Proteomes" id="UP000295096">
    <property type="component" value="Unassembled WGS sequence"/>
</dbReference>